<reference evidence="2" key="1">
    <citation type="submission" date="2021-01" db="EMBL/GenBank/DDBJ databases">
        <authorList>
            <person name="Corre E."/>
            <person name="Pelletier E."/>
            <person name="Niang G."/>
            <person name="Scheremetjew M."/>
            <person name="Finn R."/>
            <person name="Kale V."/>
            <person name="Holt S."/>
            <person name="Cochrane G."/>
            <person name="Meng A."/>
            <person name="Brown T."/>
            <person name="Cohen L."/>
        </authorList>
    </citation>
    <scope>NUCLEOTIDE SEQUENCE</scope>
    <source>
        <strain evidence="2">CCMP127</strain>
    </source>
</reference>
<name>A0A7S3P4F9_9STRA</name>
<keyword evidence="1" id="KW-0732">Signal</keyword>
<protein>
    <recommendedName>
        <fullName evidence="3">Secreted protein</fullName>
    </recommendedName>
</protein>
<evidence type="ECO:0000256" key="1">
    <source>
        <dbReference type="SAM" id="SignalP"/>
    </source>
</evidence>
<evidence type="ECO:0000313" key="2">
    <source>
        <dbReference type="EMBL" id="CAE0412329.1"/>
    </source>
</evidence>
<feature type="signal peptide" evidence="1">
    <location>
        <begin position="1"/>
        <end position="26"/>
    </location>
</feature>
<dbReference type="AlphaFoldDB" id="A0A7S3P4F9"/>
<sequence>MMKITRQVVKILFAVGAMWVVGGTLCVTAEDGSAGEPKGKVIAGNRKKEIADLFARGNLINASEKAINKKDWDKANPWRRVTVTELEGEDVSDCSCRATLEWVACECADKLVDLTEEGLMVGPLDPYHQEDKGRDLHSSSCTYGLNVEAVVMFQSDNANQGVTLRAYTDFPDFVGTMEHNDYYRCNENRPCYSPSCSSAPYDGLLNVSPCSTLHCSGNSQGTYYKGILWDSNMWHTVFHSYELASSHPWYKVREDITWKHGCTTGLLHVRIYMLKATGNGSTRLAAQGATCSVSGMGFDTGNGGASVAWNCPSLPLYCSGDPDTDWYYVCSFPSCADAKVTIMTTVNDEA</sequence>
<organism evidence="2">
    <name type="scientific">Amphora coffeiformis</name>
    <dbReference type="NCBI Taxonomy" id="265554"/>
    <lineage>
        <taxon>Eukaryota</taxon>
        <taxon>Sar</taxon>
        <taxon>Stramenopiles</taxon>
        <taxon>Ochrophyta</taxon>
        <taxon>Bacillariophyta</taxon>
        <taxon>Bacillariophyceae</taxon>
        <taxon>Bacillariophycidae</taxon>
        <taxon>Thalassiophysales</taxon>
        <taxon>Catenulaceae</taxon>
        <taxon>Amphora</taxon>
    </lineage>
</organism>
<evidence type="ECO:0008006" key="3">
    <source>
        <dbReference type="Google" id="ProtNLM"/>
    </source>
</evidence>
<proteinExistence type="predicted"/>
<feature type="chain" id="PRO_5030941949" description="Secreted protein" evidence="1">
    <location>
        <begin position="27"/>
        <end position="350"/>
    </location>
</feature>
<accession>A0A7S3P4F9</accession>
<gene>
    <name evidence="2" type="ORF">ACOF00016_LOCUS9597</name>
</gene>
<dbReference type="EMBL" id="HBIM01011591">
    <property type="protein sequence ID" value="CAE0412329.1"/>
    <property type="molecule type" value="Transcribed_RNA"/>
</dbReference>